<proteinExistence type="predicted"/>
<dbReference type="EMBL" id="JANPWB010000011">
    <property type="protein sequence ID" value="KAJ1121980.1"/>
    <property type="molecule type" value="Genomic_DNA"/>
</dbReference>
<keyword evidence="2" id="KW-1185">Reference proteome</keyword>
<gene>
    <name evidence="1" type="ORF">NDU88_000486</name>
</gene>
<organism evidence="1 2">
    <name type="scientific">Pleurodeles waltl</name>
    <name type="common">Iberian ribbed newt</name>
    <dbReference type="NCBI Taxonomy" id="8319"/>
    <lineage>
        <taxon>Eukaryota</taxon>
        <taxon>Metazoa</taxon>
        <taxon>Chordata</taxon>
        <taxon>Craniata</taxon>
        <taxon>Vertebrata</taxon>
        <taxon>Euteleostomi</taxon>
        <taxon>Amphibia</taxon>
        <taxon>Batrachia</taxon>
        <taxon>Caudata</taxon>
        <taxon>Salamandroidea</taxon>
        <taxon>Salamandridae</taxon>
        <taxon>Pleurodelinae</taxon>
        <taxon>Pleurodeles</taxon>
    </lineage>
</organism>
<name>A0AAV7P109_PLEWA</name>
<evidence type="ECO:0000313" key="2">
    <source>
        <dbReference type="Proteomes" id="UP001066276"/>
    </source>
</evidence>
<evidence type="ECO:0000313" key="1">
    <source>
        <dbReference type="EMBL" id="KAJ1121980.1"/>
    </source>
</evidence>
<comment type="caution">
    <text evidence="1">The sequence shown here is derived from an EMBL/GenBank/DDBJ whole genome shotgun (WGS) entry which is preliminary data.</text>
</comment>
<accession>A0AAV7P109</accession>
<dbReference type="Proteomes" id="UP001066276">
    <property type="component" value="Chromosome 7"/>
</dbReference>
<reference evidence="1" key="1">
    <citation type="journal article" date="2022" name="bioRxiv">
        <title>Sequencing and chromosome-scale assembly of the giantPleurodeles waltlgenome.</title>
        <authorList>
            <person name="Brown T."/>
            <person name="Elewa A."/>
            <person name="Iarovenko S."/>
            <person name="Subramanian E."/>
            <person name="Araus A.J."/>
            <person name="Petzold A."/>
            <person name="Susuki M."/>
            <person name="Suzuki K.-i.T."/>
            <person name="Hayashi T."/>
            <person name="Toyoda A."/>
            <person name="Oliveira C."/>
            <person name="Osipova E."/>
            <person name="Leigh N.D."/>
            <person name="Simon A."/>
            <person name="Yun M.H."/>
        </authorList>
    </citation>
    <scope>NUCLEOTIDE SEQUENCE</scope>
    <source>
        <strain evidence="1">20211129_DDA</strain>
        <tissue evidence="1">Liver</tissue>
    </source>
</reference>
<dbReference type="AlphaFoldDB" id="A0AAV7P109"/>
<sequence>MCLCSPCETRFLQSCQVAPPPLLPVKGRLPLHRSAMSLMFVVNIPRFRFNAPLYRCAPPENHPLGGHVGAGRTAVPLSNVEVLVAGAPKLGLQMLPQEPPTPQQRRKKAV</sequence>
<protein>
    <submittedName>
        <fullName evidence="1">Uncharacterized protein</fullName>
    </submittedName>
</protein>